<evidence type="ECO:0000313" key="4">
    <source>
        <dbReference type="EMBL" id="AGO84877.1"/>
    </source>
</evidence>
<dbReference type="SMART" id="SM00698">
    <property type="entry name" value="MORN"/>
    <property type="match status" value="9"/>
</dbReference>
<evidence type="ECO:0000259" key="3">
    <source>
        <dbReference type="Pfam" id="PF12937"/>
    </source>
</evidence>
<name>S4W2U3_9VIRU</name>
<dbReference type="GeneID" id="16606664"/>
<dbReference type="RefSeq" id="YP_008437951.1">
    <property type="nucleotide sequence ID" value="NC_022098.1"/>
</dbReference>
<dbReference type="Pfam" id="PF12937">
    <property type="entry name" value="F-box-like"/>
    <property type="match status" value="1"/>
</dbReference>
<evidence type="ECO:0000256" key="2">
    <source>
        <dbReference type="SAM" id="MobiDB-lite"/>
    </source>
</evidence>
<feature type="region of interest" description="Disordered" evidence="2">
    <location>
        <begin position="168"/>
        <end position="190"/>
    </location>
</feature>
<proteinExistence type="predicted"/>
<keyword evidence="1" id="KW-0677">Repeat</keyword>
<dbReference type="Gene3D" id="1.20.1280.50">
    <property type="match status" value="1"/>
</dbReference>
<gene>
    <name evidence="4" type="ORF">psal_cds_834</name>
</gene>
<evidence type="ECO:0000313" key="5">
    <source>
        <dbReference type="Proteomes" id="UP000204584"/>
    </source>
</evidence>
<dbReference type="InterPro" id="IPR001810">
    <property type="entry name" value="F-box_dom"/>
</dbReference>
<protein>
    <submittedName>
        <fullName evidence="4">Morn repeat domain containing protein</fullName>
    </submittedName>
</protein>
<dbReference type="InterPro" id="IPR036047">
    <property type="entry name" value="F-box-like_dom_sf"/>
</dbReference>
<dbReference type="SUPFAM" id="SSF81383">
    <property type="entry name" value="F-box domain"/>
    <property type="match status" value="1"/>
</dbReference>
<dbReference type="Proteomes" id="UP000204584">
    <property type="component" value="Segment"/>
</dbReference>
<reference evidence="4 5" key="1">
    <citation type="journal article" date="2013" name="Science">
        <title>Pandoraviruses: amoeba viruses with genomes up to 2.5 Mb reaching that of parasitic eukaryotes.</title>
        <authorList>
            <person name="Philippe N."/>
            <person name="Legendre M."/>
            <person name="Doutre G."/>
            <person name="Coute Y."/>
            <person name="Poirot O."/>
            <person name="Lescot M."/>
            <person name="Arslan D."/>
            <person name="Seltzer V."/>
            <person name="Bertaux L."/>
            <person name="Bruley C."/>
            <person name="Garin J."/>
            <person name="Claverie J.M."/>
            <person name="Abergel C."/>
        </authorList>
    </citation>
    <scope>NUCLEOTIDE SEQUENCE [LARGE SCALE GENOMIC DNA]</scope>
</reference>
<dbReference type="EMBL" id="KC977571">
    <property type="protein sequence ID" value="AGO84877.1"/>
    <property type="molecule type" value="Genomic_DNA"/>
</dbReference>
<organism evidence="4 5">
    <name type="scientific">Pandoravirus salinus</name>
    <dbReference type="NCBI Taxonomy" id="1349410"/>
    <lineage>
        <taxon>Viruses</taxon>
        <taxon>Pandoravirus</taxon>
    </lineage>
</organism>
<evidence type="ECO:0000256" key="1">
    <source>
        <dbReference type="ARBA" id="ARBA00022737"/>
    </source>
</evidence>
<dbReference type="PANTHER" id="PTHR23084:SF263">
    <property type="entry name" value="MORN REPEAT-CONTAINING PROTEIN 1"/>
    <property type="match status" value="1"/>
</dbReference>
<dbReference type="InterPro" id="IPR003409">
    <property type="entry name" value="MORN"/>
</dbReference>
<dbReference type="Gene3D" id="2.20.110.10">
    <property type="entry name" value="Histone H3 K4-specific methyltransferase SET7/9 N-terminal domain"/>
    <property type="match status" value="4"/>
</dbReference>
<dbReference type="SUPFAM" id="SSF82185">
    <property type="entry name" value="Histone H3 K4-specific methyltransferase SET7/9 N-terminal domain"/>
    <property type="match status" value="2"/>
</dbReference>
<keyword evidence="5" id="KW-1185">Reference proteome</keyword>
<accession>S4W2U3</accession>
<dbReference type="PANTHER" id="PTHR23084">
    <property type="entry name" value="PHOSPHATIDYLINOSITOL-4-PHOSPHATE 5-KINASE RELATED"/>
    <property type="match status" value="1"/>
</dbReference>
<sequence>MRRRAHAHGIAALADKRNKVSGSRRCKRRRRQPPKYEHAAPKISVFDWLPDELVLAILAVLGDLCSLASWAQTSRRHYALADDPSLWRRLCESRFGPLLHLHFGDWAKSWRWLYRAQAHEAATMGTDVGAMRVRDHDCTYVYWGDCLDGLPHGYGLALQMPTRHCDQSRGLTRTRTDPVDAPMETDVGYEGEWNNGQCDGRGTYTWPGGDYYTGQWKNDHYDGHGIYMFPEDGTCYEGQWSDNQHNGHGTYTWANGNRYEGGWKDNKRNGHGACTWANGERYEGGWKDDRRNGSGACTYPDAGRYEGNWDNGQRSGFGAYMWADGAKYEGDWKRNRRNGEGLLIEVAGVRYSGHWVDDHRHGHGVCAETDGSRYDGQWQHDQRHGIGTEHYIDGSSVRGRWWHKRMVSAEVTRHRRHSALCRLDSVCMACAAVAALQATP</sequence>
<feature type="domain" description="F-box" evidence="3">
    <location>
        <begin position="49"/>
        <end position="92"/>
    </location>
</feature>
<dbReference type="Pfam" id="PF02493">
    <property type="entry name" value="MORN"/>
    <property type="match status" value="9"/>
</dbReference>
<dbReference type="KEGG" id="vg:16606664"/>